<dbReference type="SUPFAM" id="SSF53474">
    <property type="entry name" value="alpha/beta-Hydrolases"/>
    <property type="match status" value="1"/>
</dbReference>
<dbReference type="Gene3D" id="3.40.50.1820">
    <property type="entry name" value="alpha/beta hydrolase"/>
    <property type="match status" value="1"/>
</dbReference>
<accession>A0A101HQI7</accession>
<dbReference type="InterPro" id="IPR051044">
    <property type="entry name" value="MAG_DAG_Lipase"/>
</dbReference>
<sequence>MFIRRWFSPGAKANVVICHGIGEHSGRYEGFASYLSEKGFGVFATDFAGHGMQAGTRGFIKSFTDFISAVRQLTEGVKRIQPDLPVFLFGHSMGGLIATRVAEEYPNSYRALAKSAPHLFSAKDSVKKLLPLISVVRRVAPKTTFSSSSRFTPSDLSHNQRAVERYVDDPYVHDRVSPNLFFGLEDSIDLAMANANKIRIPTLIVYGSADRVVDPAGAQELYKKIESEKRIIEIAGGKHEMFADEERKPQFFEAISSFFSEHI</sequence>
<proteinExistence type="predicted"/>
<evidence type="ECO:0000313" key="3">
    <source>
        <dbReference type="Proteomes" id="UP000054092"/>
    </source>
</evidence>
<dbReference type="InterPro" id="IPR000073">
    <property type="entry name" value="AB_hydrolase_1"/>
</dbReference>
<organism evidence="2 3">
    <name type="scientific">Mesotoga prima</name>
    <dbReference type="NCBI Taxonomy" id="1184387"/>
    <lineage>
        <taxon>Bacteria</taxon>
        <taxon>Thermotogati</taxon>
        <taxon>Thermotogota</taxon>
        <taxon>Thermotogae</taxon>
        <taxon>Kosmotogales</taxon>
        <taxon>Kosmotogaceae</taxon>
        <taxon>Mesotoga</taxon>
    </lineage>
</organism>
<evidence type="ECO:0000259" key="1">
    <source>
        <dbReference type="Pfam" id="PF12146"/>
    </source>
</evidence>
<dbReference type="PRINTS" id="PR00111">
    <property type="entry name" value="ABHYDROLASE"/>
</dbReference>
<dbReference type="PANTHER" id="PTHR11614">
    <property type="entry name" value="PHOSPHOLIPASE-RELATED"/>
    <property type="match status" value="1"/>
</dbReference>
<dbReference type="AlphaFoldDB" id="A0A101HQI7"/>
<evidence type="ECO:0000313" key="2">
    <source>
        <dbReference type="EMBL" id="KUK81049.1"/>
    </source>
</evidence>
<protein>
    <submittedName>
        <fullName evidence="2">Lysophospholipase</fullName>
    </submittedName>
</protein>
<comment type="caution">
    <text evidence="2">The sequence shown here is derived from an EMBL/GenBank/DDBJ whole genome shotgun (WGS) entry which is preliminary data.</text>
</comment>
<feature type="domain" description="Serine aminopeptidase S33" evidence="1">
    <location>
        <begin position="11"/>
        <end position="245"/>
    </location>
</feature>
<reference evidence="3" key="1">
    <citation type="journal article" date="2015" name="MBio">
        <title>Genome-Resolved Metagenomic Analysis Reveals Roles for Candidate Phyla and Other Microbial Community Members in Biogeochemical Transformations in Oil Reservoirs.</title>
        <authorList>
            <person name="Hu P."/>
            <person name="Tom L."/>
            <person name="Singh A."/>
            <person name="Thomas B.C."/>
            <person name="Baker B.J."/>
            <person name="Piceno Y.M."/>
            <person name="Andersen G.L."/>
            <person name="Banfield J.F."/>
        </authorList>
    </citation>
    <scope>NUCLEOTIDE SEQUENCE [LARGE SCALE GENOMIC DNA]</scope>
</reference>
<dbReference type="PATRIC" id="fig|1184387.3.peg.992"/>
<dbReference type="InterPro" id="IPR029058">
    <property type="entry name" value="AB_hydrolase_fold"/>
</dbReference>
<dbReference type="EMBL" id="LGGP01000086">
    <property type="protein sequence ID" value="KUK81049.1"/>
    <property type="molecule type" value="Genomic_DNA"/>
</dbReference>
<gene>
    <name evidence="2" type="ORF">XD94_0634</name>
</gene>
<dbReference type="Proteomes" id="UP000054092">
    <property type="component" value="Unassembled WGS sequence"/>
</dbReference>
<dbReference type="InterPro" id="IPR022742">
    <property type="entry name" value="Hydrolase_4"/>
</dbReference>
<name>A0A101HQI7_9BACT</name>
<dbReference type="Pfam" id="PF12146">
    <property type="entry name" value="Hydrolase_4"/>
    <property type="match status" value="1"/>
</dbReference>